<dbReference type="Proteomes" id="UP000245942">
    <property type="component" value="Unassembled WGS sequence"/>
</dbReference>
<dbReference type="PANTHER" id="PTHR19857">
    <property type="entry name" value="MITOCHONDRIAL DIVISION PROTEIN 1-RELATED"/>
    <property type="match status" value="1"/>
</dbReference>
<dbReference type="InterPro" id="IPR036322">
    <property type="entry name" value="WD40_repeat_dom_sf"/>
</dbReference>
<evidence type="ECO:0000256" key="3">
    <source>
        <dbReference type="PROSITE-ProRule" id="PRU00221"/>
    </source>
</evidence>
<evidence type="ECO:0000256" key="1">
    <source>
        <dbReference type="ARBA" id="ARBA00022574"/>
    </source>
</evidence>
<dbReference type="EMBL" id="KZ819322">
    <property type="protein sequence ID" value="PWN23119.1"/>
    <property type="molecule type" value="Genomic_DNA"/>
</dbReference>
<feature type="compositionally biased region" description="Acidic residues" evidence="4">
    <location>
        <begin position="1"/>
        <end position="20"/>
    </location>
</feature>
<evidence type="ECO:0000256" key="4">
    <source>
        <dbReference type="SAM" id="MobiDB-lite"/>
    </source>
</evidence>
<dbReference type="SMART" id="SM00320">
    <property type="entry name" value="WD40"/>
    <property type="match status" value="8"/>
</dbReference>
<evidence type="ECO:0000313" key="6">
    <source>
        <dbReference type="Proteomes" id="UP000245942"/>
    </source>
</evidence>
<feature type="repeat" description="WD" evidence="3">
    <location>
        <begin position="80"/>
        <end position="112"/>
    </location>
</feature>
<evidence type="ECO:0000313" key="5">
    <source>
        <dbReference type="EMBL" id="PWN23119.1"/>
    </source>
</evidence>
<gene>
    <name evidence="5" type="ORF">BCV69DRAFT_245478</name>
</gene>
<keyword evidence="2" id="KW-0677">Repeat</keyword>
<dbReference type="Gene3D" id="2.130.10.10">
    <property type="entry name" value="YVTN repeat-like/Quinoprotein amine dehydrogenase"/>
    <property type="match status" value="1"/>
</dbReference>
<dbReference type="STRING" id="1684307.A0A316UD43"/>
<dbReference type="InterPro" id="IPR001680">
    <property type="entry name" value="WD40_rpt"/>
</dbReference>
<feature type="repeat" description="WD" evidence="3">
    <location>
        <begin position="131"/>
        <end position="167"/>
    </location>
</feature>
<name>A0A316UD43_9BASI</name>
<dbReference type="Pfam" id="PF00400">
    <property type="entry name" value="WD40"/>
    <property type="match status" value="3"/>
</dbReference>
<accession>A0A316UD43</accession>
<dbReference type="RefSeq" id="XP_025350279.1">
    <property type="nucleotide sequence ID" value="XM_025490154.1"/>
</dbReference>
<dbReference type="OrthoDB" id="10261640at2759"/>
<keyword evidence="6" id="KW-1185">Reference proteome</keyword>
<keyword evidence="1 3" id="KW-0853">WD repeat</keyword>
<organism evidence="5 6">
    <name type="scientific">Pseudomicrostroma glucosiphilum</name>
    <dbReference type="NCBI Taxonomy" id="1684307"/>
    <lineage>
        <taxon>Eukaryota</taxon>
        <taxon>Fungi</taxon>
        <taxon>Dikarya</taxon>
        <taxon>Basidiomycota</taxon>
        <taxon>Ustilaginomycotina</taxon>
        <taxon>Exobasidiomycetes</taxon>
        <taxon>Microstromatales</taxon>
        <taxon>Microstromatales incertae sedis</taxon>
        <taxon>Pseudomicrostroma</taxon>
    </lineage>
</organism>
<feature type="repeat" description="WD" evidence="3">
    <location>
        <begin position="168"/>
        <end position="200"/>
    </location>
</feature>
<evidence type="ECO:0000256" key="2">
    <source>
        <dbReference type="ARBA" id="ARBA00022737"/>
    </source>
</evidence>
<dbReference type="GeneID" id="37011888"/>
<sequence>MDSDDDEDGQAGDGQGEGEDEKMVVHDSSVAAFFEHKGESVFSVKLHPSYPNPPLAVSGGFDETSFIWNADDGTPVQQLLPKHKDSVTMVGWNADGTLVASGGMDGMINVWKKADETWQKWEHVQTLEGGDEVQFITWHPKGNVLVAGYGDATVWMWQLPKGEVMQVFSGHEEAVTAGKFTPDGKKLLTTSTDGSLIIYDPRQPVGLSKLSVHDTRFYCDGGFVSLAISPDAKLAAVGSVSGESRIASLTGVDQGGGLAVVCALKGHQAGESVEGIAFIDLLGQGQVAGAGHLVTIATDGKAIVWDLTTQKARVECVHYEGEADAEENGGALTTVVTHNLGPFFTTASSSGTMRTWDARSGKSIAKHEGFTDGVLDADVKSDGAGGWRLVGAGDEGVALVFKC</sequence>
<feature type="region of interest" description="Disordered" evidence="4">
    <location>
        <begin position="1"/>
        <end position="22"/>
    </location>
</feature>
<reference evidence="5 6" key="1">
    <citation type="journal article" date="2018" name="Mol. Biol. Evol.">
        <title>Broad Genomic Sampling Reveals a Smut Pathogenic Ancestry of the Fungal Clade Ustilaginomycotina.</title>
        <authorList>
            <person name="Kijpornyongpan T."/>
            <person name="Mondo S.J."/>
            <person name="Barry K."/>
            <person name="Sandor L."/>
            <person name="Lee J."/>
            <person name="Lipzen A."/>
            <person name="Pangilinan J."/>
            <person name="LaButti K."/>
            <person name="Hainaut M."/>
            <person name="Henrissat B."/>
            <person name="Grigoriev I.V."/>
            <person name="Spatafora J.W."/>
            <person name="Aime M.C."/>
        </authorList>
    </citation>
    <scope>NUCLEOTIDE SEQUENCE [LARGE SCALE GENOMIC DNA]</scope>
    <source>
        <strain evidence="5 6">MCA 4718</strain>
    </source>
</reference>
<dbReference type="InterPro" id="IPR015943">
    <property type="entry name" value="WD40/YVTN_repeat-like_dom_sf"/>
</dbReference>
<protein>
    <submittedName>
        <fullName evidence="5">WD40 repeat-like protein</fullName>
    </submittedName>
</protein>
<dbReference type="PANTHER" id="PTHR19857:SF8">
    <property type="entry name" value="ANGIO-ASSOCIATED MIGRATORY CELL PROTEIN"/>
    <property type="match status" value="1"/>
</dbReference>
<dbReference type="InterPro" id="IPR051179">
    <property type="entry name" value="WD_repeat_multifunction"/>
</dbReference>
<proteinExistence type="predicted"/>
<dbReference type="AlphaFoldDB" id="A0A316UD43"/>
<dbReference type="SUPFAM" id="SSF50978">
    <property type="entry name" value="WD40 repeat-like"/>
    <property type="match status" value="1"/>
</dbReference>
<dbReference type="PROSITE" id="PS50294">
    <property type="entry name" value="WD_REPEATS_REGION"/>
    <property type="match status" value="2"/>
</dbReference>
<dbReference type="PROSITE" id="PS50082">
    <property type="entry name" value="WD_REPEATS_2"/>
    <property type="match status" value="3"/>
</dbReference>